<comment type="similarity">
    <text evidence="2">Belongs to the cytochrome P450 family.</text>
</comment>
<dbReference type="InterPro" id="IPR036396">
    <property type="entry name" value="Cyt_P450_sf"/>
</dbReference>
<dbReference type="InterPro" id="IPR050665">
    <property type="entry name" value="Cytochrome_P450_Monooxygen"/>
</dbReference>
<dbReference type="PANTHER" id="PTHR24282">
    <property type="entry name" value="CYTOCHROME P450 FAMILY MEMBER"/>
    <property type="match status" value="1"/>
</dbReference>
<dbReference type="GO" id="GO:0005506">
    <property type="term" value="F:iron ion binding"/>
    <property type="evidence" value="ECO:0007669"/>
    <property type="project" value="InterPro"/>
</dbReference>
<comment type="caution">
    <text evidence="11">The sequence shown here is derived from an EMBL/GenBank/DDBJ whole genome shotgun (WGS) entry which is preliminary data.</text>
</comment>
<reference evidence="12" key="1">
    <citation type="journal article" date="2020" name="Nat. Commun.">
        <title>Genome sequence of the cluster root forming white lupin.</title>
        <authorList>
            <person name="Hufnagel B."/>
            <person name="Marques A."/>
            <person name="Soriano A."/>
            <person name="Marques L."/>
            <person name="Divol F."/>
            <person name="Doumas P."/>
            <person name="Sallet E."/>
            <person name="Mancinotti D."/>
            <person name="Carrere S."/>
            <person name="Marande W."/>
            <person name="Arribat S."/>
            <person name="Keller J."/>
            <person name="Huneau C."/>
            <person name="Blein T."/>
            <person name="Aime D."/>
            <person name="Laguerre M."/>
            <person name="Taylor J."/>
            <person name="Schubert V."/>
            <person name="Nelson M."/>
            <person name="Geu-Flores F."/>
            <person name="Crespi M."/>
            <person name="Gallardo-Guerrero K."/>
            <person name="Delaux P.-M."/>
            <person name="Salse J."/>
            <person name="Berges H."/>
            <person name="Guyot R."/>
            <person name="Gouzy J."/>
            <person name="Peret B."/>
        </authorList>
    </citation>
    <scope>NUCLEOTIDE SEQUENCE [LARGE SCALE GENOMIC DNA]</scope>
    <source>
        <strain evidence="12">cv. Amiga</strain>
    </source>
</reference>
<keyword evidence="10" id="KW-0472">Membrane</keyword>
<evidence type="ECO:0000256" key="5">
    <source>
        <dbReference type="ARBA" id="ARBA00022723"/>
    </source>
</evidence>
<sequence length="161" mass="18895">MDNFLFFFIFTLLLVFAARVAYSIIWVPWLIARHFHKQGIRGPSSHLIKGNTHEIQSMYLEVQSNPMTLCHDILQRVTPFYHRWDHTYGKTILYWHGSKPRLVLSNPDIIKEALLKTGVWFERVDQNPSMKLFYGDGIIMAKGEKWVAHRIIANQALSELR</sequence>
<proteinExistence type="inferred from homology"/>
<evidence type="ECO:0000256" key="2">
    <source>
        <dbReference type="ARBA" id="ARBA00010617"/>
    </source>
</evidence>
<evidence type="ECO:0000256" key="3">
    <source>
        <dbReference type="ARBA" id="ARBA00022617"/>
    </source>
</evidence>
<keyword evidence="9" id="KW-0503">Monooxygenase</keyword>
<dbReference type="Proteomes" id="UP000447434">
    <property type="component" value="Chromosome 14"/>
</dbReference>
<dbReference type="Pfam" id="PF00067">
    <property type="entry name" value="p450"/>
    <property type="match status" value="1"/>
</dbReference>
<evidence type="ECO:0000256" key="9">
    <source>
        <dbReference type="ARBA" id="ARBA00023033"/>
    </source>
</evidence>
<dbReference type="GO" id="GO:0016705">
    <property type="term" value="F:oxidoreductase activity, acting on paired donors, with incorporation or reduction of molecular oxygen"/>
    <property type="evidence" value="ECO:0007669"/>
    <property type="project" value="InterPro"/>
</dbReference>
<dbReference type="InterPro" id="IPR001128">
    <property type="entry name" value="Cyt_P450"/>
</dbReference>
<evidence type="ECO:0000256" key="8">
    <source>
        <dbReference type="ARBA" id="ARBA00023004"/>
    </source>
</evidence>
<keyword evidence="8" id="KW-0408">Iron</keyword>
<evidence type="ECO:0000256" key="1">
    <source>
        <dbReference type="ARBA" id="ARBA00004167"/>
    </source>
</evidence>
<protein>
    <submittedName>
        <fullName evidence="11">Putative cytochrome P450</fullName>
    </submittedName>
</protein>
<accession>A0A6A4PD19</accession>
<dbReference type="GO" id="GO:0004497">
    <property type="term" value="F:monooxygenase activity"/>
    <property type="evidence" value="ECO:0007669"/>
    <property type="project" value="UniProtKB-KW"/>
</dbReference>
<keyword evidence="6" id="KW-1133">Transmembrane helix</keyword>
<organism evidence="11 12">
    <name type="scientific">Lupinus albus</name>
    <name type="common">White lupine</name>
    <name type="synonym">Lupinus termis</name>
    <dbReference type="NCBI Taxonomy" id="3870"/>
    <lineage>
        <taxon>Eukaryota</taxon>
        <taxon>Viridiplantae</taxon>
        <taxon>Streptophyta</taxon>
        <taxon>Embryophyta</taxon>
        <taxon>Tracheophyta</taxon>
        <taxon>Spermatophyta</taxon>
        <taxon>Magnoliopsida</taxon>
        <taxon>eudicotyledons</taxon>
        <taxon>Gunneridae</taxon>
        <taxon>Pentapetalae</taxon>
        <taxon>rosids</taxon>
        <taxon>fabids</taxon>
        <taxon>Fabales</taxon>
        <taxon>Fabaceae</taxon>
        <taxon>Papilionoideae</taxon>
        <taxon>50 kb inversion clade</taxon>
        <taxon>genistoids sensu lato</taxon>
        <taxon>core genistoids</taxon>
        <taxon>Genisteae</taxon>
        <taxon>Lupinus</taxon>
    </lineage>
</organism>
<evidence type="ECO:0000256" key="6">
    <source>
        <dbReference type="ARBA" id="ARBA00022989"/>
    </source>
</evidence>
<keyword evidence="12" id="KW-1185">Reference proteome</keyword>
<dbReference type="Gene3D" id="1.10.630.10">
    <property type="entry name" value="Cytochrome P450"/>
    <property type="match status" value="1"/>
</dbReference>
<keyword evidence="5" id="KW-0479">Metal-binding</keyword>
<keyword evidence="3" id="KW-0349">Heme</keyword>
<evidence type="ECO:0000313" key="12">
    <source>
        <dbReference type="Proteomes" id="UP000447434"/>
    </source>
</evidence>
<evidence type="ECO:0000256" key="4">
    <source>
        <dbReference type="ARBA" id="ARBA00022692"/>
    </source>
</evidence>
<dbReference type="SUPFAM" id="SSF48264">
    <property type="entry name" value="Cytochrome P450"/>
    <property type="match status" value="1"/>
</dbReference>
<dbReference type="PANTHER" id="PTHR24282:SF112">
    <property type="entry name" value="CYTOCHROME P450 FAMILY 709 PROTEIN"/>
    <property type="match status" value="1"/>
</dbReference>
<dbReference type="GO" id="GO:0016020">
    <property type="term" value="C:membrane"/>
    <property type="evidence" value="ECO:0007669"/>
    <property type="project" value="UniProtKB-SubCell"/>
</dbReference>
<dbReference type="GO" id="GO:0020037">
    <property type="term" value="F:heme binding"/>
    <property type="evidence" value="ECO:0007669"/>
    <property type="project" value="InterPro"/>
</dbReference>
<dbReference type="EMBL" id="WOCE01000014">
    <property type="protein sequence ID" value="KAE9600081.1"/>
    <property type="molecule type" value="Genomic_DNA"/>
</dbReference>
<dbReference type="AlphaFoldDB" id="A0A6A4PD19"/>
<name>A0A6A4PD19_LUPAL</name>
<comment type="subcellular location">
    <subcellularLocation>
        <location evidence="1">Membrane</location>
        <topology evidence="1">Single-pass membrane protein</topology>
    </subcellularLocation>
</comment>
<keyword evidence="4" id="KW-0812">Transmembrane</keyword>
<keyword evidence="7" id="KW-0560">Oxidoreductase</keyword>
<gene>
    <name evidence="11" type="ORF">Lalb_Chr14g0369161</name>
</gene>
<evidence type="ECO:0000313" key="11">
    <source>
        <dbReference type="EMBL" id="KAE9600081.1"/>
    </source>
</evidence>
<dbReference type="OrthoDB" id="1470350at2759"/>
<evidence type="ECO:0000256" key="7">
    <source>
        <dbReference type="ARBA" id="ARBA00023002"/>
    </source>
</evidence>
<evidence type="ECO:0000256" key="10">
    <source>
        <dbReference type="ARBA" id="ARBA00023136"/>
    </source>
</evidence>